<name>A0ABT1XMR6_9SPHN</name>
<dbReference type="EMBL" id="JANKHH010000002">
    <property type="protein sequence ID" value="MCR2832943.1"/>
    <property type="molecule type" value="Genomic_DNA"/>
</dbReference>
<protein>
    <recommendedName>
        <fullName evidence="3">Lipoprotein</fullName>
    </recommendedName>
</protein>
<evidence type="ECO:0000313" key="2">
    <source>
        <dbReference type="Proteomes" id="UP001206067"/>
    </source>
</evidence>
<evidence type="ECO:0000313" key="1">
    <source>
        <dbReference type="EMBL" id="MCR2832943.1"/>
    </source>
</evidence>
<reference evidence="1 2" key="1">
    <citation type="submission" date="2022-08" db="EMBL/GenBank/DDBJ databases">
        <title>Polyphasic taxonomy analysis of Qipengyuania sp.RS5-5.</title>
        <authorList>
            <person name="Xamxidin M."/>
            <person name="Wu M."/>
        </authorList>
    </citation>
    <scope>NUCLEOTIDE SEQUENCE [LARGE SCALE GENOMIC DNA]</scope>
    <source>
        <strain evidence="1 2">RS5-5</strain>
    </source>
</reference>
<keyword evidence="2" id="KW-1185">Reference proteome</keyword>
<evidence type="ECO:0008006" key="3">
    <source>
        <dbReference type="Google" id="ProtNLM"/>
    </source>
</evidence>
<organism evidence="1 2">
    <name type="scientific">Parerythrobacter lacustris</name>
    <dbReference type="NCBI Taxonomy" id="2969984"/>
    <lineage>
        <taxon>Bacteria</taxon>
        <taxon>Pseudomonadati</taxon>
        <taxon>Pseudomonadota</taxon>
        <taxon>Alphaproteobacteria</taxon>
        <taxon>Sphingomonadales</taxon>
        <taxon>Erythrobacteraceae</taxon>
        <taxon>Parerythrobacter</taxon>
    </lineage>
</organism>
<proteinExistence type="predicted"/>
<dbReference type="RefSeq" id="WP_257594712.1">
    <property type="nucleotide sequence ID" value="NZ_JANKHH010000002.1"/>
</dbReference>
<sequence length="297" mass="32844">MAFFRNARHFGIVALTVASLALSSCILLPGKFASTLDLRSDGTFTFTYDGQMLFLPMSEEFASEEPGDTPVDEAAIEAGWEPSCFDEETYEQRDCTEEEKAERIRQDEELRAEIARSEKERNEQMIRLLAGIDPKDPEAGNKFAAQLERQAGWESVVYRGNGVFDVKYRITSRIDHDFAFPSIEGMNFIPPFVQINRRDSGAVRINAPGYSAQAITNGLSPAFLLFGQSMGASDPMAGKGDDDMMQFIDGSFVVTTDGEILANNTDEGPVARGSDKSLEWKINSHASQAPTALIRIR</sequence>
<accession>A0ABT1XMR6</accession>
<dbReference type="PROSITE" id="PS51257">
    <property type="entry name" value="PROKAR_LIPOPROTEIN"/>
    <property type="match status" value="1"/>
</dbReference>
<dbReference type="Proteomes" id="UP001206067">
    <property type="component" value="Unassembled WGS sequence"/>
</dbReference>
<comment type="caution">
    <text evidence="1">The sequence shown here is derived from an EMBL/GenBank/DDBJ whole genome shotgun (WGS) entry which is preliminary data.</text>
</comment>
<gene>
    <name evidence="1" type="ORF">NSO95_03215</name>
</gene>